<dbReference type="InterPro" id="IPR000859">
    <property type="entry name" value="CUB_dom"/>
</dbReference>
<organism evidence="4 5">
    <name type="scientific">Cymbomonas tetramitiformis</name>
    <dbReference type="NCBI Taxonomy" id="36881"/>
    <lineage>
        <taxon>Eukaryota</taxon>
        <taxon>Viridiplantae</taxon>
        <taxon>Chlorophyta</taxon>
        <taxon>Pyramimonadophyceae</taxon>
        <taxon>Pyramimonadales</taxon>
        <taxon>Pyramimonadaceae</taxon>
        <taxon>Cymbomonas</taxon>
    </lineage>
</organism>
<dbReference type="Proteomes" id="UP001190700">
    <property type="component" value="Unassembled WGS sequence"/>
</dbReference>
<feature type="domain" description="EF-hand" evidence="3">
    <location>
        <begin position="22"/>
        <end position="48"/>
    </location>
</feature>
<proteinExistence type="predicted"/>
<dbReference type="EMBL" id="LGRX02025263">
    <property type="protein sequence ID" value="KAK3252694.1"/>
    <property type="molecule type" value="Genomic_DNA"/>
</dbReference>
<name>A0AAE0CEB2_9CHLO</name>
<dbReference type="GO" id="GO:0005509">
    <property type="term" value="F:calcium ion binding"/>
    <property type="evidence" value="ECO:0007669"/>
    <property type="project" value="InterPro"/>
</dbReference>
<reference evidence="4 5" key="1">
    <citation type="journal article" date="2015" name="Genome Biol. Evol.">
        <title>Comparative Genomics of a Bacterivorous Green Alga Reveals Evolutionary Causalities and Consequences of Phago-Mixotrophic Mode of Nutrition.</title>
        <authorList>
            <person name="Burns J.A."/>
            <person name="Paasch A."/>
            <person name="Narechania A."/>
            <person name="Kim E."/>
        </authorList>
    </citation>
    <scope>NUCLEOTIDE SEQUENCE [LARGE SCALE GENOMIC DNA]</scope>
    <source>
        <strain evidence="4 5">PLY_AMNH</strain>
    </source>
</reference>
<accession>A0AAE0CEB2</accession>
<feature type="compositionally biased region" description="Low complexity" evidence="2">
    <location>
        <begin position="53"/>
        <end position="73"/>
    </location>
</feature>
<dbReference type="InterPro" id="IPR002048">
    <property type="entry name" value="EF_hand_dom"/>
</dbReference>
<evidence type="ECO:0000259" key="3">
    <source>
        <dbReference type="PROSITE" id="PS50222"/>
    </source>
</evidence>
<dbReference type="InterPro" id="IPR018247">
    <property type="entry name" value="EF_Hand_1_Ca_BS"/>
</dbReference>
<dbReference type="AlphaFoldDB" id="A0AAE0CEB2"/>
<gene>
    <name evidence="4" type="ORF">CYMTET_38019</name>
</gene>
<dbReference type="PROSITE" id="PS00018">
    <property type="entry name" value="EF_HAND_1"/>
    <property type="match status" value="1"/>
</dbReference>
<dbReference type="Gene3D" id="2.60.120.290">
    <property type="entry name" value="Spermadhesin, CUB domain"/>
    <property type="match status" value="1"/>
</dbReference>
<evidence type="ECO:0000256" key="2">
    <source>
        <dbReference type="SAM" id="MobiDB-lite"/>
    </source>
</evidence>
<dbReference type="CDD" id="cd00041">
    <property type="entry name" value="CUB"/>
    <property type="match status" value="1"/>
</dbReference>
<dbReference type="PANTHER" id="PTHR24255">
    <property type="entry name" value="COMPLEMENT COMPONENT 1, S SUBCOMPONENT-RELATED"/>
    <property type="match status" value="1"/>
</dbReference>
<evidence type="ECO:0000313" key="4">
    <source>
        <dbReference type="EMBL" id="KAK3252694.1"/>
    </source>
</evidence>
<evidence type="ECO:0000256" key="1">
    <source>
        <dbReference type="ARBA" id="ARBA00023157"/>
    </source>
</evidence>
<sequence length="312" mass="33855">MQGWGHGYAFDGQGVGLGMPSFEQLDTDKNGCITLDEYAFALRLKKRTSGASSLQFTSNSSESSSSVPGTTTSAKHAQFAEHSSYVPDDKLQIGAKARRRLSPNYPADYNNNDNCEVSIDGEGVLHSLSFDTEQNYDNFFVGSTIYTGPEGPNGHEVNSSVVLRFSSDSSITKSGFESPNYPADYNNNDNCEVSIDGEGVLHSLSFDTEQNYDNFFVGSTIYTGPEGPNGHEVNSSVVLRFSSDSSITKSGFEVCVTSSAPRPNIGEGHIYCLMIRAACNSAMMVDFTILKAHDKRLPSIMGNRGCWLVDEV</sequence>
<dbReference type="InterPro" id="IPR035914">
    <property type="entry name" value="Sperma_CUB_dom_sf"/>
</dbReference>
<dbReference type="PROSITE" id="PS50222">
    <property type="entry name" value="EF_HAND_2"/>
    <property type="match status" value="1"/>
</dbReference>
<dbReference type="SUPFAM" id="SSF49854">
    <property type="entry name" value="Spermadhesin, CUB domain"/>
    <property type="match status" value="2"/>
</dbReference>
<comment type="caution">
    <text evidence="4">The sequence shown here is derived from an EMBL/GenBank/DDBJ whole genome shotgun (WGS) entry which is preliminary data.</text>
</comment>
<feature type="region of interest" description="Disordered" evidence="2">
    <location>
        <begin position="53"/>
        <end position="81"/>
    </location>
</feature>
<keyword evidence="1" id="KW-1015">Disulfide bond</keyword>
<protein>
    <recommendedName>
        <fullName evidence="3">EF-hand domain-containing protein</fullName>
    </recommendedName>
</protein>
<evidence type="ECO:0000313" key="5">
    <source>
        <dbReference type="Proteomes" id="UP001190700"/>
    </source>
</evidence>
<keyword evidence="5" id="KW-1185">Reference proteome</keyword>